<organism evidence="3 4">
    <name type="scientific">Serinus canaria</name>
    <name type="common">Island canary</name>
    <name type="synonym">Fringilla canaria</name>
    <dbReference type="NCBI Taxonomy" id="9135"/>
    <lineage>
        <taxon>Eukaryota</taxon>
        <taxon>Metazoa</taxon>
        <taxon>Chordata</taxon>
        <taxon>Craniata</taxon>
        <taxon>Vertebrata</taxon>
        <taxon>Euteleostomi</taxon>
        <taxon>Archelosauria</taxon>
        <taxon>Archosauria</taxon>
        <taxon>Dinosauria</taxon>
        <taxon>Saurischia</taxon>
        <taxon>Theropoda</taxon>
        <taxon>Coelurosauria</taxon>
        <taxon>Aves</taxon>
        <taxon>Neognathae</taxon>
        <taxon>Neoaves</taxon>
        <taxon>Telluraves</taxon>
        <taxon>Australaves</taxon>
        <taxon>Passeriformes</taxon>
        <taxon>Passeroidea</taxon>
        <taxon>Fringillidae</taxon>
        <taxon>Carduelinae</taxon>
        <taxon>Serinus</taxon>
    </lineage>
</organism>
<dbReference type="Pfam" id="PF15470">
    <property type="entry name" value="DUF4637"/>
    <property type="match status" value="1"/>
</dbReference>
<dbReference type="Proteomes" id="UP000694409">
    <property type="component" value="Unassembled WGS sequence"/>
</dbReference>
<dbReference type="OMA" id="CEILLCR"/>
<feature type="compositionally biased region" description="Basic and acidic residues" evidence="1">
    <location>
        <begin position="16"/>
        <end position="27"/>
    </location>
</feature>
<accession>A0A8C9NUJ3</accession>
<evidence type="ECO:0000313" key="3">
    <source>
        <dbReference type="Ensembl" id="ENSSCAP00000023391.1"/>
    </source>
</evidence>
<feature type="domain" description="DUF4637" evidence="2">
    <location>
        <begin position="90"/>
        <end position="133"/>
    </location>
</feature>
<evidence type="ECO:0000259" key="2">
    <source>
        <dbReference type="Pfam" id="PF15470"/>
    </source>
</evidence>
<dbReference type="InterPro" id="IPR029174">
    <property type="entry name" value="DUF4637"/>
</dbReference>
<dbReference type="Ensembl" id="ENSSCAT00000026052.1">
    <property type="protein sequence ID" value="ENSSCAP00000023391.1"/>
    <property type="gene ID" value="ENSSCAG00000016766.1"/>
</dbReference>
<sequence>GAAGMTERMSWHKGKKELTEESTGEGKHGRKKRERLFKKRFSRLSLFSGAGAEFVTSVCAGCSPQGRSPPAEDKRRCWHRRGWQRQEEPCSLPQLGAPRRSGRMCPSCEILLCRPCGTLHSQRAFIAHSLLDHYDSAGMFGNSFNLSFS</sequence>
<name>A0A8C9NUJ3_SERCA</name>
<reference evidence="3" key="1">
    <citation type="submission" date="2025-08" db="UniProtKB">
        <authorList>
            <consortium name="Ensembl"/>
        </authorList>
    </citation>
    <scope>IDENTIFICATION</scope>
</reference>
<keyword evidence="4" id="KW-1185">Reference proteome</keyword>
<dbReference type="GeneTree" id="ENSGT00530000067525"/>
<dbReference type="AlphaFoldDB" id="A0A8C9NUJ3"/>
<evidence type="ECO:0000313" key="4">
    <source>
        <dbReference type="Proteomes" id="UP000694409"/>
    </source>
</evidence>
<evidence type="ECO:0000256" key="1">
    <source>
        <dbReference type="SAM" id="MobiDB-lite"/>
    </source>
</evidence>
<protein>
    <recommendedName>
        <fullName evidence="2">DUF4637 domain-containing protein</fullName>
    </recommendedName>
</protein>
<reference evidence="3" key="2">
    <citation type="submission" date="2025-09" db="UniProtKB">
        <authorList>
            <consortium name="Ensembl"/>
        </authorList>
    </citation>
    <scope>IDENTIFICATION</scope>
</reference>
<feature type="region of interest" description="Disordered" evidence="1">
    <location>
        <begin position="1"/>
        <end position="34"/>
    </location>
</feature>
<proteinExistence type="predicted"/>